<feature type="compositionally biased region" description="Basic and acidic residues" evidence="1">
    <location>
        <begin position="26"/>
        <end position="40"/>
    </location>
</feature>
<reference evidence="3" key="1">
    <citation type="submission" date="2005-09" db="EMBL/GenBank/DDBJ databases">
        <authorList>
            <person name="Mural R.J."/>
            <person name="Li P.W."/>
            <person name="Adams M.D."/>
            <person name="Amanatides P.G."/>
            <person name="Baden-Tillson H."/>
            <person name="Barnstead M."/>
            <person name="Chin S.H."/>
            <person name="Dew I."/>
            <person name="Evans C.A."/>
            <person name="Ferriera S."/>
            <person name="Flanigan M."/>
            <person name="Fosler C."/>
            <person name="Glodek A."/>
            <person name="Gu Z."/>
            <person name="Holt R.A."/>
            <person name="Jennings D."/>
            <person name="Kraft C.L."/>
            <person name="Lu F."/>
            <person name="Nguyen T."/>
            <person name="Nusskern D.R."/>
            <person name="Pfannkoch C.M."/>
            <person name="Sitter C."/>
            <person name="Sutton G.G."/>
            <person name="Venter J.C."/>
            <person name="Wang Z."/>
            <person name="Woodage T."/>
            <person name="Zheng X.H."/>
            <person name="Zhong F."/>
        </authorList>
    </citation>
    <scope>NUCLEOTIDE SEQUENCE [LARGE SCALE GENOMIC DNA]</scope>
    <source>
        <strain>BN</strain>
        <strain evidence="3">Sprague-Dawley</strain>
    </source>
</reference>
<evidence type="ECO:0000256" key="1">
    <source>
        <dbReference type="SAM" id="MobiDB-lite"/>
    </source>
</evidence>
<dbReference type="AlphaFoldDB" id="A6HML5"/>
<evidence type="ECO:0000313" key="3">
    <source>
        <dbReference type="Proteomes" id="UP000234681"/>
    </source>
</evidence>
<dbReference type="Proteomes" id="UP000234681">
    <property type="component" value="Chromosome 3"/>
</dbReference>
<evidence type="ECO:0000313" key="2">
    <source>
        <dbReference type="EMBL" id="EDL79266.1"/>
    </source>
</evidence>
<gene>
    <name evidence="2" type="ORF">rCG_27232</name>
</gene>
<name>A6HML5_RAT</name>
<sequence>MLKAHGLLGRDLSPATPWFFRATRPSQKDRLRSTGDQWQK</sequence>
<organism evidence="2 3">
    <name type="scientific">Rattus norvegicus</name>
    <name type="common">Rat</name>
    <dbReference type="NCBI Taxonomy" id="10116"/>
    <lineage>
        <taxon>Eukaryota</taxon>
        <taxon>Metazoa</taxon>
        <taxon>Chordata</taxon>
        <taxon>Craniata</taxon>
        <taxon>Vertebrata</taxon>
        <taxon>Euteleostomi</taxon>
        <taxon>Mammalia</taxon>
        <taxon>Eutheria</taxon>
        <taxon>Euarchontoglires</taxon>
        <taxon>Glires</taxon>
        <taxon>Rodentia</taxon>
        <taxon>Myomorpha</taxon>
        <taxon>Muroidea</taxon>
        <taxon>Muridae</taxon>
        <taxon>Murinae</taxon>
        <taxon>Rattus</taxon>
    </lineage>
</organism>
<feature type="region of interest" description="Disordered" evidence="1">
    <location>
        <begin position="20"/>
        <end position="40"/>
    </location>
</feature>
<accession>A6HML5</accession>
<dbReference type="EMBL" id="CH473949">
    <property type="protein sequence ID" value="EDL79266.1"/>
    <property type="molecule type" value="Genomic_DNA"/>
</dbReference>
<proteinExistence type="predicted"/>
<protein>
    <submittedName>
        <fullName evidence="2">RCG27232</fullName>
    </submittedName>
</protein>